<dbReference type="NCBIfam" id="TIGR02258">
    <property type="entry name" value="2_5_ligase"/>
    <property type="match status" value="1"/>
</dbReference>
<dbReference type="SUPFAM" id="SSF55144">
    <property type="entry name" value="LigT-like"/>
    <property type="match status" value="1"/>
</dbReference>
<evidence type="ECO:0000313" key="3">
    <source>
        <dbReference type="Proteomes" id="UP000242515"/>
    </source>
</evidence>
<evidence type="ECO:0000256" key="1">
    <source>
        <dbReference type="ARBA" id="ARBA00022801"/>
    </source>
</evidence>
<keyword evidence="1" id="KW-0378">Hydrolase</keyword>
<dbReference type="GO" id="GO:0004113">
    <property type="term" value="F:2',3'-cyclic-nucleotide 3'-phosphodiesterase activity"/>
    <property type="evidence" value="ECO:0007669"/>
    <property type="project" value="InterPro"/>
</dbReference>
<evidence type="ECO:0000313" key="2">
    <source>
        <dbReference type="EMBL" id="SEQ20672.1"/>
    </source>
</evidence>
<accession>A0A1H9E4X8</accession>
<dbReference type="InterPro" id="IPR009097">
    <property type="entry name" value="Cyclic_Pdiesterase"/>
</dbReference>
<dbReference type="OrthoDB" id="7061261at2"/>
<protein>
    <submittedName>
        <fullName evidence="2">2'-5' RNA ligase</fullName>
    </submittedName>
</protein>
<dbReference type="GO" id="GO:0016874">
    <property type="term" value="F:ligase activity"/>
    <property type="evidence" value="ECO:0007669"/>
    <property type="project" value="UniProtKB-KW"/>
</dbReference>
<proteinExistence type="predicted"/>
<sequence>MATIALIGIGYLPPIVLRNSVVSRTATVADNYFFALTLPSRTTEQLLHWRATALPADTGIPVAREQLYMVLAWMNAPTASQLTQLQPIISGLRSPSFTFTLNDAGYWPRSGQLWVGCRPAPRELLQLADLLRSRVARIGCPQPAFPFHPHVTLLRQAPTSIRLPKRDFSWPVTCQHFSLISSRYQRGRVILNTEQHYPLFDREQD</sequence>
<dbReference type="InterPro" id="IPR004175">
    <property type="entry name" value="RNA_CPDase"/>
</dbReference>
<dbReference type="GO" id="GO:0008664">
    <property type="term" value="F:RNA 2',3'-cyclic 3'-phosphodiesterase activity"/>
    <property type="evidence" value="ECO:0007669"/>
    <property type="project" value="InterPro"/>
</dbReference>
<dbReference type="Proteomes" id="UP000242515">
    <property type="component" value="Unassembled WGS sequence"/>
</dbReference>
<reference evidence="3" key="1">
    <citation type="submission" date="2016-10" db="EMBL/GenBank/DDBJ databases">
        <authorList>
            <person name="Varghese N."/>
            <person name="Submissions S."/>
        </authorList>
    </citation>
    <scope>NUCLEOTIDE SEQUENCE [LARGE SCALE GENOMIC DNA]</scope>
    <source>
        <strain evidence="3">8N4</strain>
    </source>
</reference>
<keyword evidence="2" id="KW-0436">Ligase</keyword>
<dbReference type="STRING" id="988801.SAMN05216522_101525"/>
<organism evidence="2 3">
    <name type="scientific">Rosenbergiella nectarea</name>
    <dbReference type="NCBI Taxonomy" id="988801"/>
    <lineage>
        <taxon>Bacteria</taxon>
        <taxon>Pseudomonadati</taxon>
        <taxon>Pseudomonadota</taxon>
        <taxon>Gammaproteobacteria</taxon>
        <taxon>Enterobacterales</taxon>
        <taxon>Erwiniaceae</taxon>
        <taxon>Rosenbergiella</taxon>
    </lineage>
</organism>
<dbReference type="RefSeq" id="WP_092672267.1">
    <property type="nucleotide sequence ID" value="NZ_FOGC01000001.1"/>
</dbReference>
<dbReference type="PANTHER" id="PTHR35561">
    <property type="entry name" value="RNA 2',3'-CYCLIC PHOSPHODIESTERASE"/>
    <property type="match status" value="1"/>
</dbReference>
<dbReference type="AlphaFoldDB" id="A0A1H9E4X8"/>
<dbReference type="PANTHER" id="PTHR35561:SF1">
    <property type="entry name" value="RNA 2',3'-CYCLIC PHOSPHODIESTERASE"/>
    <property type="match status" value="1"/>
</dbReference>
<dbReference type="Pfam" id="PF13563">
    <property type="entry name" value="2_5_RNA_ligase2"/>
    <property type="match status" value="1"/>
</dbReference>
<dbReference type="Gene3D" id="3.90.1140.10">
    <property type="entry name" value="Cyclic phosphodiesterase"/>
    <property type="match status" value="1"/>
</dbReference>
<gene>
    <name evidence="2" type="ORF">SAMN05216522_101525</name>
</gene>
<keyword evidence="3" id="KW-1185">Reference proteome</keyword>
<name>A0A1H9E4X8_9GAMM</name>
<dbReference type="EMBL" id="FOGC01000001">
    <property type="protein sequence ID" value="SEQ20672.1"/>
    <property type="molecule type" value="Genomic_DNA"/>
</dbReference>